<reference evidence="3 4" key="1">
    <citation type="submission" date="2010-07" db="EMBL/GenBank/DDBJ databases">
        <title>The draft genome of Paenibacillus curdlanolyticus YK9.</title>
        <authorList>
            <consortium name="US DOE Joint Genome Institute (JGI-PGF)"/>
            <person name="Lucas S."/>
            <person name="Copeland A."/>
            <person name="Lapidus A."/>
            <person name="Cheng J.-F."/>
            <person name="Bruce D."/>
            <person name="Goodwin L."/>
            <person name="Pitluck S."/>
            <person name="Land M.L."/>
            <person name="Hauser L."/>
            <person name="Chang Y.-J."/>
            <person name="Jeffries C."/>
            <person name="Anderson I.J."/>
            <person name="Johnson E."/>
            <person name="Loganathan U."/>
            <person name="Mulhopadhyay B."/>
            <person name="Kyrpides N."/>
            <person name="Woyke T.J."/>
        </authorList>
    </citation>
    <scope>NUCLEOTIDE SEQUENCE [LARGE SCALE GENOMIC DNA]</scope>
    <source>
        <strain evidence="3 4">YK9</strain>
    </source>
</reference>
<sequence>MGNDWENWSSQPDESSHDHEQHRVTPLPRRTAWRRKRRDDAEMSAEAGTLPTTSGYVPSMKRHESYHYRDSENSSLSFSSTVGWIGLVFAIASWFLWPVFLGPTAAALGVYAYYTGSRALGVWAMTLGLIAAAAYLVLIPLYYAAIR</sequence>
<keyword evidence="2" id="KW-0472">Membrane</keyword>
<feature type="transmembrane region" description="Helical" evidence="2">
    <location>
        <begin position="84"/>
        <end position="114"/>
    </location>
</feature>
<evidence type="ECO:0000256" key="2">
    <source>
        <dbReference type="SAM" id="Phobius"/>
    </source>
</evidence>
<organism evidence="3 4">
    <name type="scientific">Paenibacillus curdlanolyticus YK9</name>
    <dbReference type="NCBI Taxonomy" id="717606"/>
    <lineage>
        <taxon>Bacteria</taxon>
        <taxon>Bacillati</taxon>
        <taxon>Bacillota</taxon>
        <taxon>Bacilli</taxon>
        <taxon>Bacillales</taxon>
        <taxon>Paenibacillaceae</taxon>
        <taxon>Paenibacillus</taxon>
    </lineage>
</organism>
<feature type="region of interest" description="Disordered" evidence="1">
    <location>
        <begin position="1"/>
        <end position="55"/>
    </location>
</feature>
<gene>
    <name evidence="3" type="ORF">PaecuDRAFT_0298</name>
</gene>
<name>E0I3C3_9BACL</name>
<accession>E0I3C3</accession>
<keyword evidence="2" id="KW-1133">Transmembrane helix</keyword>
<dbReference type="eggNOG" id="COG4709">
    <property type="taxonomic scope" value="Bacteria"/>
</dbReference>
<evidence type="ECO:0000256" key="1">
    <source>
        <dbReference type="SAM" id="MobiDB-lite"/>
    </source>
</evidence>
<protein>
    <recommendedName>
        <fullName evidence="5">DUF4190 domain-containing protein</fullName>
    </recommendedName>
</protein>
<proteinExistence type="predicted"/>
<evidence type="ECO:0000313" key="4">
    <source>
        <dbReference type="Proteomes" id="UP000005387"/>
    </source>
</evidence>
<dbReference type="Proteomes" id="UP000005387">
    <property type="component" value="Unassembled WGS sequence"/>
</dbReference>
<feature type="compositionally biased region" description="Basic and acidic residues" evidence="1">
    <location>
        <begin position="14"/>
        <end position="23"/>
    </location>
</feature>
<dbReference type="OrthoDB" id="1754157at2"/>
<dbReference type="EMBL" id="AEDD01000001">
    <property type="protein sequence ID" value="EFM12787.1"/>
    <property type="molecule type" value="Genomic_DNA"/>
</dbReference>
<dbReference type="STRING" id="717606.PaecuDRAFT_0298"/>
<dbReference type="PANTHER" id="PTHR40040">
    <property type="entry name" value="SMALL HYDROPHOBIC PROTEIN-RELATED"/>
    <property type="match status" value="1"/>
</dbReference>
<evidence type="ECO:0000313" key="3">
    <source>
        <dbReference type="EMBL" id="EFM12787.1"/>
    </source>
</evidence>
<keyword evidence="4" id="KW-1185">Reference proteome</keyword>
<dbReference type="RefSeq" id="WP_006036315.1">
    <property type="nucleotide sequence ID" value="NZ_AEDD01000001.1"/>
</dbReference>
<feature type="transmembrane region" description="Helical" evidence="2">
    <location>
        <begin position="120"/>
        <end position="145"/>
    </location>
</feature>
<dbReference type="AlphaFoldDB" id="E0I3C3"/>
<feature type="compositionally biased region" description="Polar residues" evidence="1">
    <location>
        <begin position="1"/>
        <end position="13"/>
    </location>
</feature>
<evidence type="ECO:0008006" key="5">
    <source>
        <dbReference type="Google" id="ProtNLM"/>
    </source>
</evidence>
<dbReference type="InterPro" id="IPR055338">
    <property type="entry name" value="YqfX-like"/>
</dbReference>
<dbReference type="PANTHER" id="PTHR40040:SF1">
    <property type="entry name" value="MEMBRANE PROTEIN"/>
    <property type="match status" value="1"/>
</dbReference>
<keyword evidence="2" id="KW-0812">Transmembrane</keyword>